<dbReference type="OrthoDB" id="9999821at2759"/>
<feature type="compositionally biased region" description="Basic and acidic residues" evidence="1">
    <location>
        <begin position="466"/>
        <end position="480"/>
    </location>
</feature>
<reference evidence="3 4" key="1">
    <citation type="journal article" date="2015" name="BMC Genomics">
        <title>The genome of the truffle-parasite Tolypocladium ophioglossoides and the evolution of antifungal peptaibiotics.</title>
        <authorList>
            <person name="Quandt C.A."/>
            <person name="Bushley K.E."/>
            <person name="Spatafora J.W."/>
        </authorList>
    </citation>
    <scope>NUCLEOTIDE SEQUENCE [LARGE SCALE GENOMIC DNA]</scope>
    <source>
        <strain evidence="3 4">CBS 100239</strain>
    </source>
</reference>
<feature type="compositionally biased region" description="Low complexity" evidence="1">
    <location>
        <begin position="58"/>
        <end position="71"/>
    </location>
</feature>
<dbReference type="InterPro" id="IPR043904">
    <property type="entry name" value="PhoD_2-like"/>
</dbReference>
<feature type="compositionally biased region" description="Basic and acidic residues" evidence="1">
    <location>
        <begin position="185"/>
        <end position="196"/>
    </location>
</feature>
<feature type="region of interest" description="Disordered" evidence="1">
    <location>
        <begin position="732"/>
        <end position="765"/>
    </location>
</feature>
<feature type="region of interest" description="Disordered" evidence="1">
    <location>
        <begin position="582"/>
        <end position="617"/>
    </location>
</feature>
<comment type="caution">
    <text evidence="3">The sequence shown here is derived from an EMBL/GenBank/DDBJ whole genome shotgun (WGS) entry which is preliminary data.</text>
</comment>
<feature type="compositionally biased region" description="Low complexity" evidence="1">
    <location>
        <begin position="267"/>
        <end position="292"/>
    </location>
</feature>
<dbReference type="PANTHER" id="PTHR46689:SF1">
    <property type="entry name" value="PHOD-LIKE PHOSPHATASE DOMAIN-CONTAINING PROTEIN"/>
    <property type="match status" value="1"/>
</dbReference>
<feature type="region of interest" description="Disordered" evidence="1">
    <location>
        <begin position="1"/>
        <end position="557"/>
    </location>
</feature>
<dbReference type="Proteomes" id="UP000036947">
    <property type="component" value="Unassembled WGS sequence"/>
</dbReference>
<sequence>MSTPYWGQLPDPKVAREQQRMSTDQYDDDPPPDHRQSLDAQPPRKTNRASVQTTNTESTFSPHSPAASSFAGQGLAPRPPSYQRGAGQDPVLDAPERMSRSKRTPTDHDDPSIATPPAAPDLPRGPPLSYRHPYGNGGLPYTYTAPTNTRPSRPHALPQVPGEGMDLEGYYTTRRDAPAGAPQRAVHDISARRDGAAEPQAMAAQPRRPSAAGSSERRRNMTKEEKRARVEAAEQRARQRAAMKARDVPTGQQTRTHDQRQSVDPDIYQAAPVPIAAAAPIPAPLPQEAAAQRVSSTRDQPPAQYPPHERVDYGYSGIPPQDMVSSQRPVDAESGVPKRNLSFRERATTQNEVVSAKTETSPAAPAPSGGGFSLTRNGSNKLRKEPPGDSRYYQPQGAERMPSVSRLAPPAASAEATPRAIPLSARNKELPPVPTSPDARGPPGRGRTQVFQNWAAEELAQGVRRHATEPIHGRERESPEAHVPTTARGQEPGQEQALETPPPATQDGAAVRRRLERQDSGPSSEDSQHHHASGMLYNKREDMRPGEGLYKPPEWLDEWKKGTTGTLSGALLDLSTEQLPTTEKNKPWWEGGGRGRGSSHTSRQRKAEAFDGEYDDTNAPTRFKPPLYLKCGPLLRYCGIRREKFPTRSTSVSEREIWRGSIMIVTKDLESSYEIAPILRLFVQDIMLLPPPPHHVDGDLPPEYVDPIAGHPKLGRKGETLYVRPVEHLEEAKDLSRDETDNGLFETTKSPPDVQPTDGSTDLPGSFARRRKAVDIDGEKTQKYKDVRGFRLHAERGCTFWRFNIEVELRDKQQRIAYRINRGPCMGFWVPARDQAMNIMFYSCNGFSASAKPDELSGPDPMWRDVLNTHQTQPFHVMVGGGDQIYNDCVANECEMFDEWLDIRNPLHKHNAPFTAEMQSEMEEFYLERYCMWFSQGLFGLATSQIPMVNMYDDHDIFDGYGSYPHHDMNSPVF</sequence>
<feature type="compositionally biased region" description="Polar residues" evidence="1">
    <location>
        <begin position="348"/>
        <end position="361"/>
    </location>
</feature>
<proteinExistence type="predicted"/>
<evidence type="ECO:0000256" key="1">
    <source>
        <dbReference type="SAM" id="MobiDB-lite"/>
    </source>
</evidence>
<name>A0A0L0NA07_TOLOC</name>
<feature type="compositionally biased region" description="Polar residues" evidence="1">
    <location>
        <begin position="48"/>
        <end position="57"/>
    </location>
</feature>
<evidence type="ECO:0000313" key="4">
    <source>
        <dbReference type="Proteomes" id="UP000036947"/>
    </source>
</evidence>
<protein>
    <recommendedName>
        <fullName evidence="2">PhoD-like phosphatase domain-containing protein</fullName>
    </recommendedName>
</protein>
<dbReference type="STRING" id="1163406.A0A0L0NA07"/>
<feature type="compositionally biased region" description="Pro residues" evidence="1">
    <location>
        <begin position="117"/>
        <end position="126"/>
    </location>
</feature>
<feature type="compositionally biased region" description="Basic and acidic residues" evidence="1">
    <location>
        <begin position="215"/>
        <end position="237"/>
    </location>
</feature>
<accession>A0A0L0NA07</accession>
<evidence type="ECO:0000259" key="2">
    <source>
        <dbReference type="Pfam" id="PF19050"/>
    </source>
</evidence>
<organism evidence="3 4">
    <name type="scientific">Tolypocladium ophioglossoides (strain CBS 100239)</name>
    <name type="common">Snaketongue truffleclub</name>
    <name type="synonym">Elaphocordyceps ophioglossoides</name>
    <dbReference type="NCBI Taxonomy" id="1163406"/>
    <lineage>
        <taxon>Eukaryota</taxon>
        <taxon>Fungi</taxon>
        <taxon>Dikarya</taxon>
        <taxon>Ascomycota</taxon>
        <taxon>Pezizomycotina</taxon>
        <taxon>Sordariomycetes</taxon>
        <taxon>Hypocreomycetidae</taxon>
        <taxon>Hypocreales</taxon>
        <taxon>Ophiocordycipitaceae</taxon>
        <taxon>Tolypocladium</taxon>
    </lineage>
</organism>
<gene>
    <name evidence="3" type="ORF">TOPH_04300</name>
</gene>
<dbReference type="PANTHER" id="PTHR46689">
    <property type="entry name" value="MEMBRANE PROTEIN, PUTATIVE-RELATED"/>
    <property type="match status" value="1"/>
</dbReference>
<dbReference type="Pfam" id="PF19050">
    <property type="entry name" value="PhoD_2"/>
    <property type="match status" value="1"/>
</dbReference>
<feature type="domain" description="PhoD-like phosphatase" evidence="2">
    <location>
        <begin position="832"/>
        <end position="974"/>
    </location>
</feature>
<feature type="compositionally biased region" description="Basic and acidic residues" evidence="1">
    <location>
        <begin position="94"/>
        <end position="111"/>
    </location>
</feature>
<dbReference type="InterPro" id="IPR038607">
    <property type="entry name" value="PhoD-like_sf"/>
</dbReference>
<dbReference type="Gene3D" id="3.60.21.70">
    <property type="entry name" value="PhoD-like phosphatase"/>
    <property type="match status" value="1"/>
</dbReference>
<dbReference type="GO" id="GO:0016020">
    <property type="term" value="C:membrane"/>
    <property type="evidence" value="ECO:0007669"/>
    <property type="project" value="TreeGrafter"/>
</dbReference>
<evidence type="ECO:0000313" key="3">
    <source>
        <dbReference type="EMBL" id="KND90978.1"/>
    </source>
</evidence>
<dbReference type="AlphaFoldDB" id="A0A0L0NA07"/>
<dbReference type="EMBL" id="LFRF01000010">
    <property type="protein sequence ID" value="KND90978.1"/>
    <property type="molecule type" value="Genomic_DNA"/>
</dbReference>
<keyword evidence="4" id="KW-1185">Reference proteome</keyword>